<dbReference type="Proteomes" id="UP000051790">
    <property type="component" value="Unassembled WGS sequence"/>
</dbReference>
<dbReference type="GO" id="GO:0046656">
    <property type="term" value="P:folic acid biosynthetic process"/>
    <property type="evidence" value="ECO:0007669"/>
    <property type="project" value="UniProtKB-UniRule"/>
</dbReference>
<dbReference type="NCBIfam" id="TIGR00526">
    <property type="entry name" value="folB_dom"/>
    <property type="match status" value="1"/>
</dbReference>
<proteinExistence type="inferred from homology"/>
<dbReference type="InterPro" id="IPR043133">
    <property type="entry name" value="GTP-CH-I_C/QueF"/>
</dbReference>
<gene>
    <name evidence="9" type="ORF">FD01_GL000753</name>
</gene>
<accession>A0A0R1QKH3</accession>
<comment type="similarity">
    <text evidence="3 7">Belongs to the DHNA family.</text>
</comment>
<dbReference type="GO" id="GO:0046654">
    <property type="term" value="P:tetrahydrofolate biosynthetic process"/>
    <property type="evidence" value="ECO:0007669"/>
    <property type="project" value="UniProtKB-UniRule"/>
</dbReference>
<evidence type="ECO:0000313" key="10">
    <source>
        <dbReference type="Proteomes" id="UP000051790"/>
    </source>
</evidence>
<keyword evidence="4 7" id="KW-0289">Folate biosynthesis</keyword>
<dbReference type="Pfam" id="PF02152">
    <property type="entry name" value="FolB"/>
    <property type="match status" value="1"/>
</dbReference>
<organism evidence="9 10">
    <name type="scientific">Lacticaseibacillus manihotivorans DSM 13343 = JCM 12514</name>
    <dbReference type="NCBI Taxonomy" id="1423769"/>
    <lineage>
        <taxon>Bacteria</taxon>
        <taxon>Bacillati</taxon>
        <taxon>Bacillota</taxon>
        <taxon>Bacilli</taxon>
        <taxon>Lactobacillales</taxon>
        <taxon>Lactobacillaceae</taxon>
        <taxon>Lacticaseibacillus</taxon>
    </lineage>
</organism>
<feature type="domain" description="Dihydroneopterin aldolase/epimerase" evidence="8">
    <location>
        <begin position="4"/>
        <end position="116"/>
    </location>
</feature>
<dbReference type="Gene3D" id="3.30.1130.10">
    <property type="match status" value="1"/>
</dbReference>
<dbReference type="SMART" id="SM00905">
    <property type="entry name" value="FolB"/>
    <property type="match status" value="1"/>
</dbReference>
<comment type="caution">
    <text evidence="9">The sequence shown here is derived from an EMBL/GenBank/DDBJ whole genome shotgun (WGS) entry which is preliminary data.</text>
</comment>
<dbReference type="EMBL" id="AZEU01000131">
    <property type="protein sequence ID" value="KRL45277.1"/>
    <property type="molecule type" value="Genomic_DNA"/>
</dbReference>
<dbReference type="PATRIC" id="fig|1423769.4.peg.803"/>
<dbReference type="RefSeq" id="WP_082611752.1">
    <property type="nucleotide sequence ID" value="NZ_AZEU01000131.1"/>
</dbReference>
<comment type="pathway">
    <text evidence="2 7">Cofactor biosynthesis; tetrahydrofolate biosynthesis; 2-amino-4-hydroxy-6-hydroxymethyl-7,8-dihydropteridine diphosphate from 7,8-dihydroneopterin triphosphate: step 3/4.</text>
</comment>
<dbReference type="UniPathway" id="UPA00077">
    <property type="reaction ID" value="UER00154"/>
</dbReference>
<name>A0A0R1QKH3_9LACO</name>
<evidence type="ECO:0000256" key="7">
    <source>
        <dbReference type="RuleBase" id="RU362079"/>
    </source>
</evidence>
<dbReference type="PANTHER" id="PTHR42844:SF1">
    <property type="entry name" value="DIHYDRONEOPTERIN ALDOLASE 1-RELATED"/>
    <property type="match status" value="1"/>
</dbReference>
<dbReference type="PANTHER" id="PTHR42844">
    <property type="entry name" value="DIHYDRONEOPTERIN ALDOLASE 1-RELATED"/>
    <property type="match status" value="1"/>
</dbReference>
<protein>
    <recommendedName>
        <fullName evidence="7">7,8-dihydroneopterin aldolase</fullName>
        <ecNumber evidence="7">4.1.2.25</ecNumber>
    </recommendedName>
</protein>
<evidence type="ECO:0000313" key="9">
    <source>
        <dbReference type="EMBL" id="KRL45277.1"/>
    </source>
</evidence>
<keyword evidence="10" id="KW-1185">Reference proteome</keyword>
<evidence type="ECO:0000256" key="1">
    <source>
        <dbReference type="ARBA" id="ARBA00001353"/>
    </source>
</evidence>
<dbReference type="GO" id="GO:0004150">
    <property type="term" value="F:dihydroneopterin aldolase activity"/>
    <property type="evidence" value="ECO:0007669"/>
    <property type="project" value="UniProtKB-UniRule"/>
</dbReference>
<dbReference type="OrthoDB" id="9803748at2"/>
<dbReference type="NCBIfam" id="TIGR00525">
    <property type="entry name" value="folB"/>
    <property type="match status" value="1"/>
</dbReference>
<evidence type="ECO:0000256" key="4">
    <source>
        <dbReference type="ARBA" id="ARBA00022909"/>
    </source>
</evidence>
<keyword evidence="5 7" id="KW-0456">Lyase</keyword>
<evidence type="ECO:0000256" key="3">
    <source>
        <dbReference type="ARBA" id="ARBA00005708"/>
    </source>
</evidence>
<evidence type="ECO:0000256" key="5">
    <source>
        <dbReference type="ARBA" id="ARBA00023239"/>
    </source>
</evidence>
<comment type="function">
    <text evidence="6 7">Catalyzes the conversion of 7,8-dihydroneopterin to 6-hydroxymethyl-7,8-dihydropterin.</text>
</comment>
<dbReference type="SUPFAM" id="SSF55620">
    <property type="entry name" value="Tetrahydrobiopterin biosynthesis enzymes-like"/>
    <property type="match status" value="1"/>
</dbReference>
<evidence type="ECO:0000259" key="8">
    <source>
        <dbReference type="SMART" id="SM00905"/>
    </source>
</evidence>
<sequence>MGAIRIKNMQFHTYNGVFAEEQKLGQRLQVDIELRLPIETQVLHDDLNETIDYGAVYQAINDFVTTHHYQLIEMLANQLLKHLTEQFDVSGITLTIRKGAVPIAGIFDAVEIEVSTDD</sequence>
<evidence type="ECO:0000256" key="2">
    <source>
        <dbReference type="ARBA" id="ARBA00005013"/>
    </source>
</evidence>
<evidence type="ECO:0000256" key="6">
    <source>
        <dbReference type="ARBA" id="ARBA00037702"/>
    </source>
</evidence>
<dbReference type="InterPro" id="IPR006157">
    <property type="entry name" value="FolB_dom"/>
</dbReference>
<dbReference type="GO" id="GO:0005737">
    <property type="term" value="C:cytoplasm"/>
    <property type="evidence" value="ECO:0007669"/>
    <property type="project" value="TreeGrafter"/>
</dbReference>
<dbReference type="AlphaFoldDB" id="A0A0R1QKH3"/>
<comment type="catalytic activity">
    <reaction evidence="1 7">
        <text>7,8-dihydroneopterin = 6-hydroxymethyl-7,8-dihydropterin + glycolaldehyde</text>
        <dbReference type="Rhea" id="RHEA:10540"/>
        <dbReference type="ChEBI" id="CHEBI:17001"/>
        <dbReference type="ChEBI" id="CHEBI:17071"/>
        <dbReference type="ChEBI" id="CHEBI:44841"/>
        <dbReference type="EC" id="4.1.2.25"/>
    </reaction>
</comment>
<reference evidence="9 10" key="1">
    <citation type="journal article" date="2015" name="Genome Announc.">
        <title>Expanding the biotechnology potential of lactobacilli through comparative genomics of 213 strains and associated genera.</title>
        <authorList>
            <person name="Sun Z."/>
            <person name="Harris H.M."/>
            <person name="McCann A."/>
            <person name="Guo C."/>
            <person name="Argimon S."/>
            <person name="Zhang W."/>
            <person name="Yang X."/>
            <person name="Jeffery I.B."/>
            <person name="Cooney J.C."/>
            <person name="Kagawa T.F."/>
            <person name="Liu W."/>
            <person name="Song Y."/>
            <person name="Salvetti E."/>
            <person name="Wrobel A."/>
            <person name="Rasinkangas P."/>
            <person name="Parkhill J."/>
            <person name="Rea M.C."/>
            <person name="O'Sullivan O."/>
            <person name="Ritari J."/>
            <person name="Douillard F.P."/>
            <person name="Paul Ross R."/>
            <person name="Yang R."/>
            <person name="Briner A.E."/>
            <person name="Felis G.E."/>
            <person name="de Vos W.M."/>
            <person name="Barrangou R."/>
            <person name="Klaenhammer T.R."/>
            <person name="Caufield P.W."/>
            <person name="Cui Y."/>
            <person name="Zhang H."/>
            <person name="O'Toole P.W."/>
        </authorList>
    </citation>
    <scope>NUCLEOTIDE SEQUENCE [LARGE SCALE GENOMIC DNA]</scope>
    <source>
        <strain evidence="9 10">DSM 13343</strain>
    </source>
</reference>
<dbReference type="EC" id="4.1.2.25" evidence="7"/>
<dbReference type="InterPro" id="IPR006156">
    <property type="entry name" value="Dihydroneopterin_aldolase"/>
</dbReference>